<organism evidence="2 3">
    <name type="scientific">Lentisphaera profundi</name>
    <dbReference type="NCBI Taxonomy" id="1658616"/>
    <lineage>
        <taxon>Bacteria</taxon>
        <taxon>Pseudomonadati</taxon>
        <taxon>Lentisphaerota</taxon>
        <taxon>Lentisphaeria</taxon>
        <taxon>Lentisphaerales</taxon>
        <taxon>Lentisphaeraceae</taxon>
        <taxon>Lentisphaera</taxon>
    </lineage>
</organism>
<evidence type="ECO:0000256" key="1">
    <source>
        <dbReference type="SAM" id="SignalP"/>
    </source>
</evidence>
<feature type="signal peptide" evidence="1">
    <location>
        <begin position="1"/>
        <end position="21"/>
    </location>
</feature>
<dbReference type="PROSITE" id="PS51257">
    <property type="entry name" value="PROKAR_LIPOPROTEIN"/>
    <property type="match status" value="1"/>
</dbReference>
<protein>
    <submittedName>
        <fullName evidence="2">DUF4861 family protein</fullName>
    </submittedName>
</protein>
<sequence length="283" mass="31766">MKNLVCLIGLGLLASCQSSLVCETPKNVNYDVLCYGRHAPERQDDFTWENDRVAFRMYGPECGKTGTVLSGIDIWSKKVETPIIDLWYARNDAGENYHTDRGEGADFYKVGKTLGAGGLGFLADGKLYCTQYWEKSRILEQGPNRIVFELDFPELKVGKSLIKETKRITLERGSNFNKIECSFEITGADEITVAAGLRKSHKKAAESAKLANAYAYSEVVDKKQVIYSAIQVKDQEVKHLEAHDHYLLTAKIKKGEGFTYYAGAAWQASGQFKDFSEWIDTIK</sequence>
<dbReference type="InterPro" id="IPR032342">
    <property type="entry name" value="DUF4861"/>
</dbReference>
<dbReference type="Proteomes" id="UP001214250">
    <property type="component" value="Chromosome 1"/>
</dbReference>
<evidence type="ECO:0000313" key="2">
    <source>
        <dbReference type="EMBL" id="WDE95609.1"/>
    </source>
</evidence>
<feature type="chain" id="PRO_5046172997" evidence="1">
    <location>
        <begin position="22"/>
        <end position="283"/>
    </location>
</feature>
<reference evidence="2 3" key="1">
    <citation type="submission" date="2023-02" db="EMBL/GenBank/DDBJ databases">
        <title>Genome sequence of Lentisphaera profundi SAORIC-696.</title>
        <authorList>
            <person name="Kim e."/>
            <person name="Cho J.-C."/>
            <person name="Choi A."/>
            <person name="Kang I."/>
        </authorList>
    </citation>
    <scope>NUCLEOTIDE SEQUENCE [LARGE SCALE GENOMIC DNA]</scope>
    <source>
        <strain evidence="2 3">SAORIC-696</strain>
    </source>
</reference>
<dbReference type="RefSeq" id="WP_274149296.1">
    <property type="nucleotide sequence ID" value="NZ_CP117811.1"/>
</dbReference>
<gene>
    <name evidence="2" type="ORF">PQO03_07730</name>
</gene>
<keyword evidence="3" id="KW-1185">Reference proteome</keyword>
<proteinExistence type="predicted"/>
<dbReference type="Pfam" id="PF16153">
    <property type="entry name" value="DUF4861"/>
    <property type="match status" value="1"/>
</dbReference>
<accession>A0ABY7VQL6</accession>
<keyword evidence="1" id="KW-0732">Signal</keyword>
<dbReference type="EMBL" id="CP117811">
    <property type="protein sequence ID" value="WDE95609.1"/>
    <property type="molecule type" value="Genomic_DNA"/>
</dbReference>
<name>A0ABY7VQL6_9BACT</name>
<evidence type="ECO:0000313" key="3">
    <source>
        <dbReference type="Proteomes" id="UP001214250"/>
    </source>
</evidence>